<dbReference type="EMBL" id="JBHTCO010000004">
    <property type="protein sequence ID" value="MFC7391999.1"/>
    <property type="molecule type" value="Genomic_DNA"/>
</dbReference>
<dbReference type="RefSeq" id="WP_380963574.1">
    <property type="nucleotide sequence ID" value="NZ_JBHTCO010000004.1"/>
</dbReference>
<comment type="caution">
    <text evidence="2">The sequence shown here is derived from an EMBL/GenBank/DDBJ whole genome shotgun (WGS) entry which is preliminary data.</text>
</comment>
<feature type="chain" id="PRO_5047540847" description="DUF4359 domain-containing protein" evidence="1">
    <location>
        <begin position="21"/>
        <end position="95"/>
    </location>
</feature>
<evidence type="ECO:0008006" key="4">
    <source>
        <dbReference type="Google" id="ProtNLM"/>
    </source>
</evidence>
<feature type="signal peptide" evidence="1">
    <location>
        <begin position="1"/>
        <end position="20"/>
    </location>
</feature>
<evidence type="ECO:0000313" key="2">
    <source>
        <dbReference type="EMBL" id="MFC7391999.1"/>
    </source>
</evidence>
<dbReference type="Proteomes" id="UP001596505">
    <property type="component" value="Unassembled WGS sequence"/>
</dbReference>
<evidence type="ECO:0000256" key="1">
    <source>
        <dbReference type="SAM" id="SignalP"/>
    </source>
</evidence>
<evidence type="ECO:0000313" key="3">
    <source>
        <dbReference type="Proteomes" id="UP001596505"/>
    </source>
</evidence>
<keyword evidence="3" id="KW-1185">Reference proteome</keyword>
<keyword evidence="1" id="KW-0732">Signal</keyword>
<reference evidence="3" key="1">
    <citation type="journal article" date="2019" name="Int. J. Syst. Evol. Microbiol.">
        <title>The Global Catalogue of Microorganisms (GCM) 10K type strain sequencing project: providing services to taxonomists for standard genome sequencing and annotation.</title>
        <authorList>
            <consortium name="The Broad Institute Genomics Platform"/>
            <consortium name="The Broad Institute Genome Sequencing Center for Infectious Disease"/>
            <person name="Wu L."/>
            <person name="Ma J."/>
        </authorList>
    </citation>
    <scope>NUCLEOTIDE SEQUENCE [LARGE SCALE GENOMIC DNA]</scope>
    <source>
        <strain evidence="3">CGMCC 1.16305</strain>
    </source>
</reference>
<organism evidence="2 3">
    <name type="scientific">Scopulibacillus cellulosilyticus</name>
    <dbReference type="NCBI Taxonomy" id="2665665"/>
    <lineage>
        <taxon>Bacteria</taxon>
        <taxon>Bacillati</taxon>
        <taxon>Bacillota</taxon>
        <taxon>Bacilli</taxon>
        <taxon>Bacillales</taxon>
        <taxon>Sporolactobacillaceae</taxon>
        <taxon>Scopulibacillus</taxon>
    </lineage>
</organism>
<protein>
    <recommendedName>
        <fullName evidence="4">DUF4359 domain-containing protein</fullName>
    </recommendedName>
</protein>
<sequence length="95" mass="10670">MKKRNILLFITICMMVIAIATNPSRSEYIGWLKEKTADSPVGKVDRGIVTLISKKALRNTTTTKDYGIFSVYITSTKKDSMIALGVFNHFIPIDK</sequence>
<name>A0ABW2PRG7_9BACL</name>
<proteinExistence type="predicted"/>
<gene>
    <name evidence="2" type="ORF">ACFQRG_03310</name>
</gene>
<accession>A0ABW2PRG7</accession>